<gene>
    <name evidence="1" type="ORF">FBUS_03769</name>
</gene>
<proteinExistence type="predicted"/>
<organism evidence="1 2">
    <name type="scientific">Fasciolopsis buskii</name>
    <dbReference type="NCBI Taxonomy" id="27845"/>
    <lineage>
        <taxon>Eukaryota</taxon>
        <taxon>Metazoa</taxon>
        <taxon>Spiralia</taxon>
        <taxon>Lophotrochozoa</taxon>
        <taxon>Platyhelminthes</taxon>
        <taxon>Trematoda</taxon>
        <taxon>Digenea</taxon>
        <taxon>Plagiorchiida</taxon>
        <taxon>Echinostomata</taxon>
        <taxon>Echinostomatoidea</taxon>
        <taxon>Fasciolidae</taxon>
        <taxon>Fasciolopsis</taxon>
    </lineage>
</organism>
<comment type="caution">
    <text evidence="1">The sequence shown here is derived from an EMBL/GenBank/DDBJ whole genome shotgun (WGS) entry which is preliminary data.</text>
</comment>
<sequence length="197" mass="22531">MVDAYFVVITCRLINAGTRVLISLTSCSMAEYTALVTSRHHVVHLAIPHPRCKYRPIDGDMMTLWFQPDIDAVAEFLFHITTTQREPKTLLLMNNGPNVTPNLLMILSGKALMEGSKFLPVYYTQEFNTEQDRLWDTERRYFRPLLDEVFASVEHRNKQGKGSPNVGQIFMFTPLGDEVRLLRKVGNLSSQLPFPTL</sequence>
<evidence type="ECO:0000313" key="2">
    <source>
        <dbReference type="Proteomes" id="UP000728185"/>
    </source>
</evidence>
<reference evidence="1" key="1">
    <citation type="submission" date="2019-05" db="EMBL/GenBank/DDBJ databases">
        <title>Annotation for the trematode Fasciolopsis buski.</title>
        <authorList>
            <person name="Choi Y.-J."/>
        </authorList>
    </citation>
    <scope>NUCLEOTIDE SEQUENCE</scope>
    <source>
        <strain evidence="1">HT</strain>
        <tissue evidence="1">Whole worm</tissue>
    </source>
</reference>
<evidence type="ECO:0000313" key="1">
    <source>
        <dbReference type="EMBL" id="KAA0188997.1"/>
    </source>
</evidence>
<accession>A0A8E0RNQ9</accession>
<protein>
    <submittedName>
        <fullName evidence="1">Uncharacterized protein</fullName>
    </submittedName>
</protein>
<name>A0A8E0RNQ9_9TREM</name>
<dbReference type="Proteomes" id="UP000728185">
    <property type="component" value="Unassembled WGS sequence"/>
</dbReference>
<dbReference type="OrthoDB" id="6309362at2759"/>
<dbReference type="EMBL" id="LUCM01008081">
    <property type="protein sequence ID" value="KAA0188997.1"/>
    <property type="molecule type" value="Genomic_DNA"/>
</dbReference>
<dbReference type="AlphaFoldDB" id="A0A8E0RNQ9"/>
<keyword evidence="2" id="KW-1185">Reference proteome</keyword>